<keyword evidence="1" id="KW-0732">Signal</keyword>
<feature type="chain" id="PRO_5045365281" evidence="1">
    <location>
        <begin position="22"/>
        <end position="604"/>
    </location>
</feature>
<protein>
    <submittedName>
        <fullName evidence="2">DUF3466 family protein</fullName>
    </submittedName>
</protein>
<dbReference type="Proteomes" id="UP000633814">
    <property type="component" value="Unassembled WGS sequence"/>
</dbReference>
<reference evidence="2 3" key="1">
    <citation type="submission" date="2021-10" db="EMBL/GenBank/DDBJ databases">
        <title>Alishewanella koreense sp. nov. isolated from seawater of southwestern coast in South Korea and the proposal for the reclassification of Rheinheimera perlucida and Rheinheimera tuosuensis as Arsukibacterium perlucida and Arsukibacterium tuosuensis.</title>
        <authorList>
            <person name="Kim K.H."/>
            <person name="Ruan W."/>
            <person name="Kim K.R."/>
            <person name="Baek J.H."/>
            <person name="Jeon C.O."/>
        </authorList>
    </citation>
    <scope>NUCLEOTIDE SEQUENCE [LARGE SCALE GENOMIC DNA]</scope>
    <source>
        <strain evidence="2 3">16-MA</strain>
    </source>
</reference>
<proteinExistence type="predicted"/>
<evidence type="ECO:0000313" key="2">
    <source>
        <dbReference type="EMBL" id="MCB5228131.1"/>
    </source>
</evidence>
<dbReference type="EMBL" id="JAEINI020000015">
    <property type="protein sequence ID" value="MCB5228131.1"/>
    <property type="molecule type" value="Genomic_DNA"/>
</dbReference>
<evidence type="ECO:0000313" key="3">
    <source>
        <dbReference type="Proteomes" id="UP000633814"/>
    </source>
</evidence>
<dbReference type="Pfam" id="PF11949">
    <property type="entry name" value="DUF3466"/>
    <property type="match status" value="1"/>
</dbReference>
<gene>
    <name evidence="2" type="ORF">JAO78_015080</name>
</gene>
<sequence length="604" mass="65148">MKLSPISLALLPLLTVFTAQAAVYQIVELDTTTKVRSTSGVAATPQGEVILNGSTLLDFEIDLDEIDFESEVILALFTDEQIEEINNGIFSSTVKSTLINYLSSQAFVTIQPVGLTRVIRQTQNAGQSQVVLRDTQQTKNNDEFAYAANNSGYIAGIATAPSFKSTFTPTAAPVAEGEEPVEPANPYTAWIPEAGYLFGYVVNGQQSTALPPQFSSYGGGMSAALDINNTNLVAGFTSTGITTTTQETIDSICTGFSQPLQYCLNQVLSARSVNVLSLLSKVRLYGTVDTYTEGYEERAALWQYSPEGTAVLNRTWGFLGEKGTGSAATASEDYTVPVYYSRANAVNDSGIAVGSSLYSDTSRVTTFLDGFGGEFRIIYSAPHATIFNGDSVTGFIDTEEWVGSVATDINNQNLIAGYALKNINSSVRSRFFTYDMNTQTLRFPEGFFSSSGTEPLDMNNQGQVVGRAEVIVGGTTSRRINAFLYDNASNTFTNLNSLVGCDAPYTLVEASSINDDGVITATALINRVVYGYNGEPVLDENGDVFESEQATTVLLQPIANGQVEDCNAEDNTYERNAGSLSALLLMLLGTLPFLRRRSRARLNR</sequence>
<comment type="caution">
    <text evidence="2">The sequence shown here is derived from an EMBL/GenBank/DDBJ whole genome shotgun (WGS) entry which is preliminary data.</text>
</comment>
<feature type="signal peptide" evidence="1">
    <location>
        <begin position="1"/>
        <end position="21"/>
    </location>
</feature>
<organism evidence="2 3">
    <name type="scientific">Alishewanella maricola</name>
    <dbReference type="NCBI Taxonomy" id="2795740"/>
    <lineage>
        <taxon>Bacteria</taxon>
        <taxon>Pseudomonadati</taxon>
        <taxon>Pseudomonadota</taxon>
        <taxon>Gammaproteobacteria</taxon>
        <taxon>Alteromonadales</taxon>
        <taxon>Alteromonadaceae</taxon>
        <taxon>Alishewanella</taxon>
    </lineage>
</organism>
<accession>A0ABS8C756</accession>
<dbReference type="InterPro" id="IPR022562">
    <property type="entry name" value="DUF3466"/>
</dbReference>
<keyword evidence="3" id="KW-1185">Reference proteome</keyword>
<evidence type="ECO:0000256" key="1">
    <source>
        <dbReference type="SAM" id="SignalP"/>
    </source>
</evidence>
<dbReference type="RefSeq" id="WP_226752194.1">
    <property type="nucleotide sequence ID" value="NZ_JAEINI020000015.1"/>
</dbReference>
<name>A0ABS8C756_9ALTE</name>